<keyword evidence="10" id="KW-0175">Coiled coil</keyword>
<evidence type="ECO:0000256" key="4">
    <source>
        <dbReference type="ARBA" id="ARBA00022801"/>
    </source>
</evidence>
<reference evidence="13" key="1">
    <citation type="submission" date="2020-11" db="EMBL/GenBank/DDBJ databases">
        <authorList>
            <consortium name="DOE Joint Genome Institute"/>
            <person name="Ahrendt S."/>
            <person name="Riley R."/>
            <person name="Andreopoulos W."/>
            <person name="LaButti K."/>
            <person name="Pangilinan J."/>
            <person name="Ruiz-duenas F.J."/>
            <person name="Barrasa J.M."/>
            <person name="Sanchez-Garcia M."/>
            <person name="Camarero S."/>
            <person name="Miyauchi S."/>
            <person name="Serrano A."/>
            <person name="Linde D."/>
            <person name="Babiker R."/>
            <person name="Drula E."/>
            <person name="Ayuso-Fernandez I."/>
            <person name="Pacheco R."/>
            <person name="Padilla G."/>
            <person name="Ferreira P."/>
            <person name="Barriuso J."/>
            <person name="Kellner H."/>
            <person name="Castanera R."/>
            <person name="Alfaro M."/>
            <person name="Ramirez L."/>
            <person name="Pisabarro A.G."/>
            <person name="Kuo A."/>
            <person name="Tritt A."/>
            <person name="Lipzen A."/>
            <person name="He G."/>
            <person name="Yan M."/>
            <person name="Ng V."/>
            <person name="Cullen D."/>
            <person name="Martin F."/>
            <person name="Rosso M.-N."/>
            <person name="Henrissat B."/>
            <person name="Hibbett D."/>
            <person name="Martinez A.T."/>
            <person name="Grigoriev I.V."/>
        </authorList>
    </citation>
    <scope>NUCLEOTIDE SEQUENCE</scope>
    <source>
        <strain evidence="13">AH 44721</strain>
    </source>
</reference>
<feature type="region of interest" description="Disordered" evidence="11">
    <location>
        <begin position="347"/>
        <end position="367"/>
    </location>
</feature>
<feature type="region of interest" description="Disordered" evidence="11">
    <location>
        <begin position="542"/>
        <end position="608"/>
    </location>
</feature>
<comment type="catalytic activity">
    <reaction evidence="9">
        <text>ATP + H2O = ADP + phosphate + H(+)</text>
        <dbReference type="Rhea" id="RHEA:13065"/>
        <dbReference type="ChEBI" id="CHEBI:15377"/>
        <dbReference type="ChEBI" id="CHEBI:15378"/>
        <dbReference type="ChEBI" id="CHEBI:30616"/>
        <dbReference type="ChEBI" id="CHEBI:43474"/>
        <dbReference type="ChEBI" id="CHEBI:456216"/>
    </reaction>
    <physiologicalReaction direction="left-to-right" evidence="9">
        <dbReference type="Rhea" id="RHEA:13066"/>
    </physiologicalReaction>
</comment>
<keyword evidence="3" id="KW-0547">Nucleotide-binding</keyword>
<dbReference type="InterPro" id="IPR050747">
    <property type="entry name" value="Mitochondrial_chaperone_BCS1"/>
</dbReference>
<keyword evidence="7" id="KW-0496">Mitochondrion</keyword>
<keyword evidence="14" id="KW-1185">Reference proteome</keyword>
<keyword evidence="2" id="KW-0812">Transmembrane</keyword>
<dbReference type="Proteomes" id="UP000724874">
    <property type="component" value="Unassembled WGS sequence"/>
</dbReference>
<sequence>MMSFEQPFDVQFAAQDDSWFSSQNAMSHIMGFSFLVNVLHGLLHGQGAVAGAGGLGGGVGGGPNSYVIDSVRLFLLGWVIEGGRRFLSWILGRFKPLPQFTESDPAYEWIVLLLTEEKIWSRSRNFRVNATSSMQQWSVKLESKKQEKDDNDEDHAEYVPTYDQPQLFKWKGYWVQVSQREDSFYEPGKPYRKLLYLTMYTRDMGALSAMVEEARKRYLKTSRPHVMVHTADQKTYGSDSPWNGTKRKPEGVLDSLIEDAREFIAAEIGTATLAFRIAGAIYSMASRHWKKFDNLFFFFLPCYASQLANNRSVSVDDSILAQAVARMPKQGIFLIEDIDCAFPSRENVDDDENDWSDSPMGYNGQRGRGGARSAVTLSGLLNVLDGVASEEGKIFFATTNYVDHLDPALLRPGRIDKKFQYKLATREQAVALFLRFYPVWGKSVHLTPSKKQAILRSLSEKFGDSVPEHEFSTAELQGFLLSCKQNPERAVEEIPKWVENEKNEKVAREKREEERKARLKEKKEAKEAKKLQGGLARLGLHVGDANGGEPSSSGSVTPPLLPTPGDVSGPVPTVVEAPATNDALTQPTNVPSTTVIPPDPDPASASPDETAAIIPVIPLSVTKSFINDSQVNRARNGSETSS</sequence>
<organism evidence="13 14">
    <name type="scientific">Gymnopilus junonius</name>
    <name type="common">Spectacular rustgill mushroom</name>
    <name type="synonym">Gymnopilus spectabilis subsp. junonius</name>
    <dbReference type="NCBI Taxonomy" id="109634"/>
    <lineage>
        <taxon>Eukaryota</taxon>
        <taxon>Fungi</taxon>
        <taxon>Dikarya</taxon>
        <taxon>Basidiomycota</taxon>
        <taxon>Agaricomycotina</taxon>
        <taxon>Agaricomycetes</taxon>
        <taxon>Agaricomycetidae</taxon>
        <taxon>Agaricales</taxon>
        <taxon>Agaricineae</taxon>
        <taxon>Hymenogastraceae</taxon>
        <taxon>Gymnopilus</taxon>
    </lineage>
</organism>
<feature type="compositionally biased region" description="Polar residues" evidence="11">
    <location>
        <begin position="582"/>
        <end position="595"/>
    </location>
</feature>
<dbReference type="AlphaFoldDB" id="A0A9P5N7N4"/>
<dbReference type="EMBL" id="JADNYJ010000255">
    <property type="protein sequence ID" value="KAF8872803.1"/>
    <property type="molecule type" value="Genomic_DNA"/>
</dbReference>
<dbReference type="Gene3D" id="3.40.50.300">
    <property type="entry name" value="P-loop containing nucleotide triphosphate hydrolases"/>
    <property type="match status" value="1"/>
</dbReference>
<dbReference type="SMART" id="SM01024">
    <property type="entry name" value="BCS1_N"/>
    <property type="match status" value="1"/>
</dbReference>
<evidence type="ECO:0000256" key="10">
    <source>
        <dbReference type="SAM" id="Coils"/>
    </source>
</evidence>
<keyword evidence="4" id="KW-0378">Hydrolase</keyword>
<evidence type="ECO:0000256" key="8">
    <source>
        <dbReference type="ARBA" id="ARBA00023136"/>
    </source>
</evidence>
<feature type="coiled-coil region" evidence="10">
    <location>
        <begin position="502"/>
        <end position="531"/>
    </location>
</feature>
<dbReference type="GO" id="GO:0005524">
    <property type="term" value="F:ATP binding"/>
    <property type="evidence" value="ECO:0007669"/>
    <property type="project" value="UniProtKB-KW"/>
</dbReference>
<dbReference type="SUPFAM" id="SSF52540">
    <property type="entry name" value="P-loop containing nucleoside triphosphate hydrolases"/>
    <property type="match status" value="1"/>
</dbReference>
<keyword evidence="5" id="KW-0067">ATP-binding</keyword>
<evidence type="ECO:0000256" key="7">
    <source>
        <dbReference type="ARBA" id="ARBA00023128"/>
    </source>
</evidence>
<keyword evidence="8" id="KW-0472">Membrane</keyword>
<dbReference type="Pfam" id="PF00004">
    <property type="entry name" value="AAA"/>
    <property type="match status" value="1"/>
</dbReference>
<accession>A0A9P5N7N4</accession>
<dbReference type="InterPro" id="IPR014851">
    <property type="entry name" value="BCS1_N"/>
</dbReference>
<evidence type="ECO:0000313" key="13">
    <source>
        <dbReference type="EMBL" id="KAF8872803.1"/>
    </source>
</evidence>
<gene>
    <name evidence="13" type="ORF">CPB84DRAFT_1798978</name>
</gene>
<dbReference type="InterPro" id="IPR057495">
    <property type="entry name" value="AAA_lid_BCS1"/>
</dbReference>
<evidence type="ECO:0000313" key="14">
    <source>
        <dbReference type="Proteomes" id="UP000724874"/>
    </source>
</evidence>
<protein>
    <recommendedName>
        <fullName evidence="12">BCS1 N-terminal domain-containing protein</fullName>
    </recommendedName>
</protein>
<evidence type="ECO:0000256" key="9">
    <source>
        <dbReference type="ARBA" id="ARBA00048778"/>
    </source>
</evidence>
<dbReference type="Pfam" id="PF08740">
    <property type="entry name" value="BCS1_N"/>
    <property type="match status" value="1"/>
</dbReference>
<comment type="subcellular location">
    <subcellularLocation>
        <location evidence="1">Mitochondrion membrane</location>
    </subcellularLocation>
</comment>
<dbReference type="InterPro" id="IPR027417">
    <property type="entry name" value="P-loop_NTPase"/>
</dbReference>
<dbReference type="PANTHER" id="PTHR23070">
    <property type="entry name" value="BCS1 AAA-TYPE ATPASE"/>
    <property type="match status" value="1"/>
</dbReference>
<dbReference type="OrthoDB" id="10251412at2759"/>
<dbReference type="GO" id="GO:0016887">
    <property type="term" value="F:ATP hydrolysis activity"/>
    <property type="evidence" value="ECO:0007669"/>
    <property type="project" value="InterPro"/>
</dbReference>
<dbReference type="GO" id="GO:0031966">
    <property type="term" value="C:mitochondrial membrane"/>
    <property type="evidence" value="ECO:0007669"/>
    <property type="project" value="UniProtKB-SubCell"/>
</dbReference>
<comment type="caution">
    <text evidence="13">The sequence shown here is derived from an EMBL/GenBank/DDBJ whole genome shotgun (WGS) entry which is preliminary data.</text>
</comment>
<name>A0A9P5N7N4_GYMJU</name>
<evidence type="ECO:0000256" key="2">
    <source>
        <dbReference type="ARBA" id="ARBA00022692"/>
    </source>
</evidence>
<evidence type="ECO:0000256" key="6">
    <source>
        <dbReference type="ARBA" id="ARBA00022989"/>
    </source>
</evidence>
<dbReference type="InterPro" id="IPR003959">
    <property type="entry name" value="ATPase_AAA_core"/>
</dbReference>
<feature type="domain" description="BCS1 N-terminal" evidence="12">
    <location>
        <begin position="74"/>
        <end position="256"/>
    </location>
</feature>
<keyword evidence="6" id="KW-1133">Transmembrane helix</keyword>
<evidence type="ECO:0000259" key="12">
    <source>
        <dbReference type="SMART" id="SM01024"/>
    </source>
</evidence>
<evidence type="ECO:0000256" key="11">
    <source>
        <dbReference type="SAM" id="MobiDB-lite"/>
    </source>
</evidence>
<evidence type="ECO:0000256" key="5">
    <source>
        <dbReference type="ARBA" id="ARBA00022840"/>
    </source>
</evidence>
<evidence type="ECO:0000256" key="3">
    <source>
        <dbReference type="ARBA" id="ARBA00022741"/>
    </source>
</evidence>
<dbReference type="Pfam" id="PF25426">
    <property type="entry name" value="AAA_lid_BCS1"/>
    <property type="match status" value="1"/>
</dbReference>
<proteinExistence type="predicted"/>
<evidence type="ECO:0000256" key="1">
    <source>
        <dbReference type="ARBA" id="ARBA00004325"/>
    </source>
</evidence>